<reference evidence="1 2" key="1">
    <citation type="submission" date="2019-08" db="EMBL/GenBank/DDBJ databases">
        <authorList>
            <person name="Peeters C."/>
        </authorList>
    </citation>
    <scope>NUCLEOTIDE SEQUENCE [LARGE SCALE GENOMIC DNA]</scope>
    <source>
        <strain evidence="1 2">LMG 30175</strain>
    </source>
</reference>
<dbReference type="EMBL" id="CABPRZ010000006">
    <property type="protein sequence ID" value="VVD96670.1"/>
    <property type="molecule type" value="Genomic_DNA"/>
</dbReference>
<evidence type="ECO:0000313" key="2">
    <source>
        <dbReference type="Proteomes" id="UP000414233"/>
    </source>
</evidence>
<gene>
    <name evidence="1" type="ORF">PTE30175_01841</name>
</gene>
<organism evidence="1 2">
    <name type="scientific">Pandoraea terrae</name>
    <dbReference type="NCBI Taxonomy" id="1537710"/>
    <lineage>
        <taxon>Bacteria</taxon>
        <taxon>Pseudomonadati</taxon>
        <taxon>Pseudomonadota</taxon>
        <taxon>Betaproteobacteria</taxon>
        <taxon>Burkholderiales</taxon>
        <taxon>Burkholderiaceae</taxon>
        <taxon>Pandoraea</taxon>
    </lineage>
</organism>
<dbReference type="AlphaFoldDB" id="A0A5E4U9D7"/>
<evidence type="ECO:0000313" key="1">
    <source>
        <dbReference type="EMBL" id="VVD96670.1"/>
    </source>
</evidence>
<name>A0A5E4U9D7_9BURK</name>
<keyword evidence="2" id="KW-1185">Reference proteome</keyword>
<sequence length="84" mass="9180">MKNEAIEDGEASRAIAWPRGCGCQIRQVAGDLPPCGWTAQRTTGTCLGIRIEDTGQAQHLIESCGCKSWWQWLEGKNGEMKGCV</sequence>
<accession>A0A5E4U9D7</accession>
<proteinExistence type="predicted"/>
<dbReference type="Proteomes" id="UP000414233">
    <property type="component" value="Unassembled WGS sequence"/>
</dbReference>
<protein>
    <submittedName>
        <fullName evidence="1">Uncharacterized protein</fullName>
    </submittedName>
</protein>